<dbReference type="STRING" id="927083.DB32_005293"/>
<evidence type="ECO:0000313" key="8">
    <source>
        <dbReference type="EMBL" id="AKF08144.1"/>
    </source>
</evidence>
<dbReference type="KEGG" id="samy:DB32_005293"/>
<sequence length="282" mass="30190">MLDIDPLREGPPPRAAATVILLRDGDAGLEVFLVRRTKGAAFMGGAYVFPGGKLDDADGAPALLARVRGLDPEGAARALDEPIDPTLALSLFVAAMRETFEESGVLLATSPRAIDLPEARARIASGGAFGALCDDLDLTLDASAMVPFARWVTPVVEQRRFDARFFLAIAPPDHDARHDDAETITSTWMTPRAAIDAHLAARIDLPPPTLRTLEELASHRDAQSALAAARARKPPLVRPVFRDLGDGTWILALPGDPEHPEPHAALPGPTRFTLRDGRFVSG</sequence>
<reference evidence="8 9" key="1">
    <citation type="submission" date="2015-03" db="EMBL/GenBank/DDBJ databases">
        <title>Genome assembly of Sandaracinus amylolyticus DSM 53668.</title>
        <authorList>
            <person name="Sharma G."/>
            <person name="Subramanian S."/>
        </authorList>
    </citation>
    <scope>NUCLEOTIDE SEQUENCE [LARGE SCALE GENOMIC DNA]</scope>
    <source>
        <strain evidence="8 9">DSM 53668</strain>
    </source>
</reference>
<dbReference type="InterPro" id="IPR015797">
    <property type="entry name" value="NUDIX_hydrolase-like_dom_sf"/>
</dbReference>
<dbReference type="Proteomes" id="UP000034883">
    <property type="component" value="Chromosome"/>
</dbReference>
<feature type="domain" description="Nudix hydrolase" evidence="7">
    <location>
        <begin position="12"/>
        <end position="212"/>
    </location>
</feature>
<keyword evidence="5" id="KW-0460">Magnesium</keyword>
<dbReference type="AlphaFoldDB" id="A0A0F6SG63"/>
<dbReference type="CDD" id="cd18870">
    <property type="entry name" value="NUDIX_AcylCoAdiphos_Nudt19"/>
    <property type="match status" value="1"/>
</dbReference>
<dbReference type="InterPro" id="IPR039121">
    <property type="entry name" value="NUDT19"/>
</dbReference>
<name>A0A0F6SG63_9BACT</name>
<evidence type="ECO:0000259" key="7">
    <source>
        <dbReference type="PROSITE" id="PS51462"/>
    </source>
</evidence>
<dbReference type="OrthoDB" id="9788263at2"/>
<evidence type="ECO:0000256" key="4">
    <source>
        <dbReference type="ARBA" id="ARBA00022801"/>
    </source>
</evidence>
<dbReference type="PANTHER" id="PTHR12318:SF0">
    <property type="entry name" value="ACYL-COENZYME A DIPHOSPHATASE NUDT19"/>
    <property type="match status" value="1"/>
</dbReference>
<evidence type="ECO:0000256" key="2">
    <source>
        <dbReference type="ARBA" id="ARBA00001946"/>
    </source>
</evidence>
<keyword evidence="9" id="KW-1185">Reference proteome</keyword>
<dbReference type="GO" id="GO:0016818">
    <property type="term" value="F:hydrolase activity, acting on acid anhydrides, in phosphorus-containing anhydrides"/>
    <property type="evidence" value="ECO:0007669"/>
    <property type="project" value="InterPro"/>
</dbReference>
<dbReference type="Gene3D" id="3.90.79.10">
    <property type="entry name" value="Nucleoside Triphosphate Pyrophosphohydrolase"/>
    <property type="match status" value="1"/>
</dbReference>
<keyword evidence="3" id="KW-0479">Metal-binding</keyword>
<dbReference type="PANTHER" id="PTHR12318">
    <property type="entry name" value="TESTOSTERONE-REGULATED PROTEIN RP2"/>
    <property type="match status" value="1"/>
</dbReference>
<proteinExistence type="predicted"/>
<keyword evidence="4" id="KW-0378">Hydrolase</keyword>
<comment type="cofactor">
    <cofactor evidence="1">
        <name>Mn(2+)</name>
        <dbReference type="ChEBI" id="CHEBI:29035"/>
    </cofactor>
</comment>
<comment type="cofactor">
    <cofactor evidence="2">
        <name>Mg(2+)</name>
        <dbReference type="ChEBI" id="CHEBI:18420"/>
    </cofactor>
</comment>
<dbReference type="PROSITE" id="PS51462">
    <property type="entry name" value="NUDIX"/>
    <property type="match status" value="1"/>
</dbReference>
<evidence type="ECO:0000256" key="1">
    <source>
        <dbReference type="ARBA" id="ARBA00001936"/>
    </source>
</evidence>
<evidence type="ECO:0000256" key="5">
    <source>
        <dbReference type="ARBA" id="ARBA00022842"/>
    </source>
</evidence>
<keyword evidence="6" id="KW-0464">Manganese</keyword>
<gene>
    <name evidence="8" type="ORF">DB32_005293</name>
</gene>
<protein>
    <recommendedName>
        <fullName evidence="7">Nudix hydrolase domain-containing protein</fullName>
    </recommendedName>
</protein>
<dbReference type="SUPFAM" id="SSF55811">
    <property type="entry name" value="Nudix"/>
    <property type="match status" value="1"/>
</dbReference>
<evidence type="ECO:0000256" key="3">
    <source>
        <dbReference type="ARBA" id="ARBA00022723"/>
    </source>
</evidence>
<accession>A0A0F6SG63</accession>
<dbReference type="RefSeq" id="WP_053235318.1">
    <property type="nucleotide sequence ID" value="NZ_CP011125.1"/>
</dbReference>
<dbReference type="EMBL" id="CP011125">
    <property type="protein sequence ID" value="AKF08144.1"/>
    <property type="molecule type" value="Genomic_DNA"/>
</dbReference>
<dbReference type="GO" id="GO:0046872">
    <property type="term" value="F:metal ion binding"/>
    <property type="evidence" value="ECO:0007669"/>
    <property type="project" value="UniProtKB-KW"/>
</dbReference>
<dbReference type="InterPro" id="IPR000086">
    <property type="entry name" value="NUDIX_hydrolase_dom"/>
</dbReference>
<evidence type="ECO:0000313" key="9">
    <source>
        <dbReference type="Proteomes" id="UP000034883"/>
    </source>
</evidence>
<evidence type="ECO:0000256" key="6">
    <source>
        <dbReference type="ARBA" id="ARBA00023211"/>
    </source>
</evidence>
<organism evidence="8 9">
    <name type="scientific">Sandaracinus amylolyticus</name>
    <dbReference type="NCBI Taxonomy" id="927083"/>
    <lineage>
        <taxon>Bacteria</taxon>
        <taxon>Pseudomonadati</taxon>
        <taxon>Myxococcota</taxon>
        <taxon>Polyangia</taxon>
        <taxon>Polyangiales</taxon>
        <taxon>Sandaracinaceae</taxon>
        <taxon>Sandaracinus</taxon>
    </lineage>
</organism>